<organism evidence="5 6">
    <name type="scientific">Blomia tropicalis</name>
    <name type="common">Mite</name>
    <dbReference type="NCBI Taxonomy" id="40697"/>
    <lineage>
        <taxon>Eukaryota</taxon>
        <taxon>Metazoa</taxon>
        <taxon>Ecdysozoa</taxon>
        <taxon>Arthropoda</taxon>
        <taxon>Chelicerata</taxon>
        <taxon>Arachnida</taxon>
        <taxon>Acari</taxon>
        <taxon>Acariformes</taxon>
        <taxon>Sarcoptiformes</taxon>
        <taxon>Astigmata</taxon>
        <taxon>Glycyphagoidea</taxon>
        <taxon>Echimyopodidae</taxon>
        <taxon>Blomia</taxon>
    </lineage>
</organism>
<dbReference type="PANTHER" id="PTHR12394:SF12">
    <property type="entry name" value="LD08195P"/>
    <property type="match status" value="1"/>
</dbReference>
<evidence type="ECO:0000256" key="1">
    <source>
        <dbReference type="ARBA" id="ARBA00006788"/>
    </source>
</evidence>
<dbReference type="Proteomes" id="UP001142055">
    <property type="component" value="Chromosome 3"/>
</dbReference>
<dbReference type="GO" id="GO:0030424">
    <property type="term" value="C:axon"/>
    <property type="evidence" value="ECO:0007669"/>
    <property type="project" value="TreeGrafter"/>
</dbReference>
<gene>
    <name evidence="5" type="ORF">RDWZM_009374</name>
</gene>
<dbReference type="OMA" id="EQSMINE"/>
<evidence type="ECO:0000313" key="5">
    <source>
        <dbReference type="EMBL" id="KAJ6218217.1"/>
    </source>
</evidence>
<accession>A0A9Q0M576</accession>
<dbReference type="Pfam" id="PF07763">
    <property type="entry name" value="FEZ"/>
    <property type="match status" value="1"/>
</dbReference>
<feature type="coiled-coil region" evidence="4">
    <location>
        <begin position="357"/>
        <end position="384"/>
    </location>
</feature>
<evidence type="ECO:0000313" key="6">
    <source>
        <dbReference type="Proteomes" id="UP001142055"/>
    </source>
</evidence>
<keyword evidence="2" id="KW-0597">Phosphoprotein</keyword>
<evidence type="ECO:0008006" key="7">
    <source>
        <dbReference type="Google" id="ProtNLM"/>
    </source>
</evidence>
<proteinExistence type="inferred from homology"/>
<dbReference type="PANTHER" id="PTHR12394">
    <property type="entry name" value="ZYGIN"/>
    <property type="match status" value="1"/>
</dbReference>
<protein>
    <recommendedName>
        <fullName evidence="7">Fasciculation and elongation protein zeta-2</fullName>
    </recommendedName>
</protein>
<sequence>MMDIVSIPPLASIDETDDVTIDSNSSNQSNSPLNCGFINSSSNRNLIILTNGSSSTASIEPSLGIGNILSPGSDDFGGLTTMTMTSNALLTQDDELGDTGFFSSSMSYSSKRSSIDSTSLQQHLLQMQDLYENEEDDNDNDDIDEQSMINEILLNVESPHTSLVMENETVTLCQSSELSNSLEDLVNSFDDKVKNCLHNYKENVSNLAPVQIRSTEEVLKDRPAWWTLTGNYGNVLPFDWTKVNVHDPDHDGSNMSSLTCDSLQLDDIDEASEDEKLKHLIDSCLEMDCVPIKSAEEVLEEIDAIMSGKIGTLNSQFFADQCTISSSDNSLSLCDVPVVRRVSFYRFSLEKLKSLTIDQLQDLNEDLECKVQKHSEALVKELAKRDELEFEKEVKNTFISLMLSIQNRRKEYIQQCKKNCGEPSIERKYRYLTTVIPFDRNVDSDRVPVLQSLIKILRAMLDDSPTVPTLLTDHILKYICPADYSTLSTASVPIDDKGIHYNGPFGSLNNAVNFTHLTTSLNNRFQAARRSFSFNRDRMRLLSSVEKSMPNDFESIRTFTIFELSFLYLANLIFYASGVNV</sequence>
<keyword evidence="6" id="KW-1185">Reference proteome</keyword>
<name>A0A9Q0M576_BLOTA</name>
<dbReference type="AlphaFoldDB" id="A0A9Q0M576"/>
<comment type="caution">
    <text evidence="5">The sequence shown here is derived from an EMBL/GenBank/DDBJ whole genome shotgun (WGS) entry which is preliminary data.</text>
</comment>
<keyword evidence="3 4" id="KW-0175">Coiled coil</keyword>
<comment type="similarity">
    <text evidence="1">Belongs to the zygin family.</text>
</comment>
<dbReference type="InterPro" id="IPR011680">
    <property type="entry name" value="FEZ"/>
</dbReference>
<evidence type="ECO:0000256" key="3">
    <source>
        <dbReference type="ARBA" id="ARBA00023054"/>
    </source>
</evidence>
<dbReference type="GO" id="GO:0005737">
    <property type="term" value="C:cytoplasm"/>
    <property type="evidence" value="ECO:0007669"/>
    <property type="project" value="TreeGrafter"/>
</dbReference>
<evidence type="ECO:0000256" key="4">
    <source>
        <dbReference type="SAM" id="Coils"/>
    </source>
</evidence>
<reference evidence="5" key="1">
    <citation type="submission" date="2022-12" db="EMBL/GenBank/DDBJ databases">
        <title>Genome assemblies of Blomia tropicalis.</title>
        <authorList>
            <person name="Cui Y."/>
        </authorList>
    </citation>
    <scope>NUCLEOTIDE SEQUENCE</scope>
    <source>
        <tissue evidence="5">Adult mites</tissue>
    </source>
</reference>
<dbReference type="EMBL" id="JAPWDV010000003">
    <property type="protein sequence ID" value="KAJ6218217.1"/>
    <property type="molecule type" value="Genomic_DNA"/>
</dbReference>
<evidence type="ECO:0000256" key="2">
    <source>
        <dbReference type="ARBA" id="ARBA00022553"/>
    </source>
</evidence>